<dbReference type="AlphaFoldDB" id="A0AA47I0W2"/>
<dbReference type="Gene3D" id="3.40.190.10">
    <property type="entry name" value="Periplasmic binding protein-like II"/>
    <property type="match status" value="2"/>
</dbReference>
<dbReference type="Proteomes" id="UP001164632">
    <property type="component" value="Chromosome"/>
</dbReference>
<dbReference type="RefSeq" id="WP_267932685.1">
    <property type="nucleotide sequence ID" value="NZ_CP113257.1"/>
</dbReference>
<reference evidence="2" key="1">
    <citation type="submission" date="2022-11" db="EMBL/GenBank/DDBJ databases">
        <title>Genomic of Pseudomonas TF18.</title>
        <authorList>
            <person name="Liu T."/>
        </authorList>
    </citation>
    <scope>NUCLEOTIDE SEQUENCE</scope>
    <source>
        <strain evidence="2">TF18</strain>
    </source>
</reference>
<name>A0AA47I0W2_9GAMM</name>
<dbReference type="SMART" id="SM00062">
    <property type="entry name" value="PBPb"/>
    <property type="match status" value="1"/>
</dbReference>
<organism evidence="2 3">
    <name type="scientific">Stutzerimonas frequens</name>
    <dbReference type="NCBI Taxonomy" id="2968969"/>
    <lineage>
        <taxon>Bacteria</taxon>
        <taxon>Pseudomonadati</taxon>
        <taxon>Pseudomonadota</taxon>
        <taxon>Gammaproteobacteria</taxon>
        <taxon>Pseudomonadales</taxon>
        <taxon>Pseudomonadaceae</taxon>
        <taxon>Stutzerimonas</taxon>
    </lineage>
</organism>
<accession>A0AA47I0W2</accession>
<dbReference type="InterPro" id="IPR001638">
    <property type="entry name" value="Solute-binding_3/MltF_N"/>
</dbReference>
<protein>
    <submittedName>
        <fullName evidence="2">Transporter substrate-binding domain-containing protein</fullName>
    </submittedName>
</protein>
<proteinExistence type="predicted"/>
<feature type="domain" description="Solute-binding protein family 3/N-terminal" evidence="1">
    <location>
        <begin position="30"/>
        <end position="219"/>
    </location>
</feature>
<gene>
    <name evidence="2" type="ORF">OSV15_10190</name>
</gene>
<evidence type="ECO:0000259" key="1">
    <source>
        <dbReference type="SMART" id="SM00062"/>
    </source>
</evidence>
<evidence type="ECO:0000313" key="3">
    <source>
        <dbReference type="Proteomes" id="UP001164632"/>
    </source>
</evidence>
<dbReference type="SUPFAM" id="SSF53850">
    <property type="entry name" value="Periplasmic binding protein-like II"/>
    <property type="match status" value="1"/>
</dbReference>
<evidence type="ECO:0000313" key="2">
    <source>
        <dbReference type="EMBL" id="WAE54495.1"/>
    </source>
</evidence>
<sequence>MPASSRIVLWLALLVPAASLAEPLPIALPEHRVLSSSETESFESALAEQIGAELGRPVQLVVSEGEAAVRMDASLPRGVSAYYRAVPAALVATEAGPAGWADLHDQPVCVSNASPYAALLRQRFAASPRQYPSTAHALIGLKLGECVAVVEDEGLLTELATLPEWRRYKRLLPALGNAERQLRLVADDTKLQQELDALIARWSADGSLVKLTRQWIDEVAFQAYVLADTLDCH</sequence>
<dbReference type="EMBL" id="CP113257">
    <property type="protein sequence ID" value="WAE54495.1"/>
    <property type="molecule type" value="Genomic_DNA"/>
</dbReference>